<comment type="caution">
    <text evidence="1">The sequence shown here is derived from an EMBL/GenBank/DDBJ whole genome shotgun (WGS) entry which is preliminary data.</text>
</comment>
<organism evidence="1">
    <name type="scientific">marine sediment metagenome</name>
    <dbReference type="NCBI Taxonomy" id="412755"/>
    <lineage>
        <taxon>unclassified sequences</taxon>
        <taxon>metagenomes</taxon>
        <taxon>ecological metagenomes</taxon>
    </lineage>
</organism>
<dbReference type="AlphaFoldDB" id="X0SE84"/>
<protein>
    <submittedName>
        <fullName evidence="1">Uncharacterized protein</fullName>
    </submittedName>
</protein>
<sequence>MIQSGNYSGSFTVRGEVHEVIDWWGQRDHSWGIRDHARCPLWMWLAIQLPDGMLGVWNWEYPNGARVYTDGCFAPADGSDPIPLVEFNHELNWIDCAGNPVGYERDGTDAHGLAGRVEIRLEGGARIGVEGEGMCCTSYGPYGGGLHLLTVHTDDGRSGTAIYEVTGAYHHHFFPVPRAQNLPPGSKSL</sequence>
<name>X0SE84_9ZZZZ</name>
<reference evidence="1" key="1">
    <citation type="journal article" date="2014" name="Front. Microbiol.">
        <title>High frequency of phylogenetically diverse reductive dehalogenase-homologous genes in deep subseafloor sedimentary metagenomes.</title>
        <authorList>
            <person name="Kawai M."/>
            <person name="Futagami T."/>
            <person name="Toyoda A."/>
            <person name="Takaki Y."/>
            <person name="Nishi S."/>
            <person name="Hori S."/>
            <person name="Arai W."/>
            <person name="Tsubouchi T."/>
            <person name="Morono Y."/>
            <person name="Uchiyama I."/>
            <person name="Ito T."/>
            <person name="Fujiyama A."/>
            <person name="Inagaki F."/>
            <person name="Takami H."/>
        </authorList>
    </citation>
    <scope>NUCLEOTIDE SEQUENCE</scope>
    <source>
        <strain evidence="1">Expedition CK06-06</strain>
    </source>
</reference>
<proteinExistence type="predicted"/>
<accession>X0SE84</accession>
<dbReference type="EMBL" id="BARS01008476">
    <property type="protein sequence ID" value="GAF79363.1"/>
    <property type="molecule type" value="Genomic_DNA"/>
</dbReference>
<dbReference type="SUPFAM" id="SSF159245">
    <property type="entry name" value="AttH-like"/>
    <property type="match status" value="1"/>
</dbReference>
<evidence type="ECO:0000313" key="1">
    <source>
        <dbReference type="EMBL" id="GAF79363.1"/>
    </source>
</evidence>
<gene>
    <name evidence="1" type="ORF">S01H1_16153</name>
</gene>